<dbReference type="GO" id="GO:0005634">
    <property type="term" value="C:nucleus"/>
    <property type="evidence" value="ECO:0007669"/>
    <property type="project" value="TreeGrafter"/>
</dbReference>
<dbReference type="GeneID" id="106178953"/>
<dbReference type="PANTHER" id="PTHR10044:SF139">
    <property type="entry name" value="DEATH-ASSOCIATED INHIBITOR OF APOPTOSIS 2"/>
    <property type="match status" value="1"/>
</dbReference>
<dbReference type="InterPro" id="IPR050784">
    <property type="entry name" value="IAP"/>
</dbReference>
<dbReference type="RefSeq" id="XP_023930751.1">
    <property type="nucleotide sequence ID" value="XM_024074983.1"/>
</dbReference>
<dbReference type="AlphaFoldDB" id="A0A2R2MKL0"/>
<feature type="region of interest" description="Disordered" evidence="1">
    <location>
        <begin position="353"/>
        <end position="411"/>
    </location>
</feature>
<name>A0A2R2MKL0_LINAN</name>
<evidence type="ECO:0000313" key="2">
    <source>
        <dbReference type="Proteomes" id="UP000085678"/>
    </source>
</evidence>
<keyword evidence="2" id="KW-1185">Reference proteome</keyword>
<dbReference type="InterPro" id="IPR001370">
    <property type="entry name" value="BIR_rpt"/>
</dbReference>
<evidence type="ECO:0000313" key="3">
    <source>
        <dbReference type="RefSeq" id="XP_023930751.1"/>
    </source>
</evidence>
<dbReference type="Proteomes" id="UP000085678">
    <property type="component" value="Unplaced"/>
</dbReference>
<dbReference type="GO" id="GO:0051726">
    <property type="term" value="P:regulation of cell cycle"/>
    <property type="evidence" value="ECO:0007669"/>
    <property type="project" value="TreeGrafter"/>
</dbReference>
<feature type="region of interest" description="Disordered" evidence="1">
    <location>
        <begin position="81"/>
        <end position="102"/>
    </location>
</feature>
<feature type="region of interest" description="Disordered" evidence="1">
    <location>
        <begin position="19"/>
        <end position="42"/>
    </location>
</feature>
<sequence length="584" mass="66404">MTAYHEKASLANKQCHHIKQVEGKQRSINNPHDSGKSTRRRILRTGNHKTYNYSEPPGGHNATDDCNPYLQKEGSCEIPPEKHAAGGAISEPSLNSKQHLPRQWNESTIGIKEEELLSRHWHGPPSKIFSSSWWSLPKRLKTFDFFPRTCPVHAEDLALAGFIYTNTWDLVECPFCVGQLMNWGPEDIPFLEHKRHFPYCIFVKEQSKTPLKDDSHRQNVRLMNPWNTGGSRDKAGNPFNEDTTAPVSCPLSKDMTAEYNRLSTFDHWPKDCPVRPVELARAGFYYTPRSDRDDRATCAFCNGSIHKWIKGDTALGEHTRLFPDCPFVKEKQADARSKDIALNVLKTIGKEKSSETFSQPKAFPRDVSKSTQAPEEISGARKYGKTKGPQVPVSNTNRQHPKESAKRRDLNSATKLNPLYPEYVQAKDRFSTFYEWPDHKTQRAQDLSRAGFFYEGNLDIVLCFHCGVGLCGWQPEEDPWIEHARWAPTCEFLQITKGSDFVKDVQRGMSIQGKSKSEPIPVSAKLDTSEMEAKMLNPITQKAMEIGYSKDVVRRVVQKRLEDNGAEFPNLQSLLQALLDAEEQ</sequence>
<dbReference type="SUPFAM" id="SSF57924">
    <property type="entry name" value="Inhibitor of apoptosis (IAP) repeat"/>
    <property type="match status" value="3"/>
</dbReference>
<dbReference type="OrthoDB" id="6063402at2759"/>
<organism evidence="2 3">
    <name type="scientific">Lingula anatina</name>
    <name type="common">Brachiopod</name>
    <name type="synonym">Lingula unguis</name>
    <dbReference type="NCBI Taxonomy" id="7574"/>
    <lineage>
        <taxon>Eukaryota</taxon>
        <taxon>Metazoa</taxon>
        <taxon>Spiralia</taxon>
        <taxon>Lophotrochozoa</taxon>
        <taxon>Brachiopoda</taxon>
        <taxon>Linguliformea</taxon>
        <taxon>Lingulata</taxon>
        <taxon>Lingulida</taxon>
        <taxon>Linguloidea</taxon>
        <taxon>Lingulidae</taxon>
        <taxon>Lingula</taxon>
    </lineage>
</organism>
<dbReference type="Gene3D" id="1.10.8.10">
    <property type="entry name" value="DNA helicase RuvA subunit, C-terminal domain"/>
    <property type="match status" value="1"/>
</dbReference>
<feature type="compositionally biased region" description="Polar residues" evidence="1">
    <location>
        <begin position="92"/>
        <end position="102"/>
    </location>
</feature>
<proteinExistence type="predicted"/>
<dbReference type="GO" id="GO:0005737">
    <property type="term" value="C:cytoplasm"/>
    <property type="evidence" value="ECO:0007669"/>
    <property type="project" value="TreeGrafter"/>
</dbReference>
<evidence type="ECO:0000313" key="4">
    <source>
        <dbReference type="RefSeq" id="XP_023930754.1"/>
    </source>
</evidence>
<dbReference type="GO" id="GO:0043027">
    <property type="term" value="F:cysteine-type endopeptidase inhibitor activity involved in apoptotic process"/>
    <property type="evidence" value="ECO:0007669"/>
    <property type="project" value="TreeGrafter"/>
</dbReference>
<evidence type="ECO:0000256" key="1">
    <source>
        <dbReference type="SAM" id="MobiDB-lite"/>
    </source>
</evidence>
<feature type="region of interest" description="Disordered" evidence="1">
    <location>
        <begin position="223"/>
        <end position="245"/>
    </location>
</feature>
<dbReference type="RefSeq" id="XP_023930754.1">
    <property type="nucleotide sequence ID" value="XM_024074986.1"/>
</dbReference>
<reference evidence="3 4" key="1">
    <citation type="submission" date="2025-04" db="UniProtKB">
        <authorList>
            <consortium name="RefSeq"/>
        </authorList>
    </citation>
    <scope>IDENTIFICATION</scope>
    <source>
        <tissue evidence="3 4">Gonads</tissue>
    </source>
</reference>
<accession>A0A2R2MKL0</accession>
<dbReference type="OMA" id="DIHEMKY"/>
<dbReference type="Gene3D" id="1.10.1170.10">
    <property type="entry name" value="Inhibitor Of Apoptosis Protein (2mihbC-IAP-1), Chain A"/>
    <property type="match status" value="3"/>
</dbReference>
<dbReference type="CDD" id="cd14321">
    <property type="entry name" value="UBA_IAPs"/>
    <property type="match status" value="1"/>
</dbReference>
<dbReference type="STRING" id="7574.A0A2R2MKL0"/>
<dbReference type="PANTHER" id="PTHR10044">
    <property type="entry name" value="INHIBITOR OF APOPTOSIS"/>
    <property type="match status" value="1"/>
</dbReference>
<dbReference type="SMART" id="SM00238">
    <property type="entry name" value="BIR"/>
    <property type="match status" value="3"/>
</dbReference>
<feature type="compositionally biased region" description="Basic and acidic residues" evidence="1">
    <location>
        <begin position="400"/>
        <end position="410"/>
    </location>
</feature>
<gene>
    <name evidence="3 4" type="primary">LOC106178953</name>
</gene>
<dbReference type="KEGG" id="lak:106178953"/>
<dbReference type="CDD" id="cd00022">
    <property type="entry name" value="BIR"/>
    <property type="match status" value="3"/>
</dbReference>
<protein>
    <submittedName>
        <fullName evidence="3 4">E3 ubiquitin-protein ligase XIAP-like</fullName>
    </submittedName>
</protein>
<dbReference type="GO" id="GO:0043066">
    <property type="term" value="P:negative regulation of apoptotic process"/>
    <property type="evidence" value="ECO:0007669"/>
    <property type="project" value="TreeGrafter"/>
</dbReference>
<dbReference type="Pfam" id="PF00653">
    <property type="entry name" value="BIR"/>
    <property type="match status" value="3"/>
</dbReference>
<dbReference type="PROSITE" id="PS50143">
    <property type="entry name" value="BIR_REPEAT_2"/>
    <property type="match status" value="3"/>
</dbReference>